<name>X1FHX8_9ZZZZ</name>
<reference evidence="1" key="1">
    <citation type="journal article" date="2014" name="Front. Microbiol.">
        <title>High frequency of phylogenetically diverse reductive dehalogenase-homologous genes in deep subseafloor sedimentary metagenomes.</title>
        <authorList>
            <person name="Kawai M."/>
            <person name="Futagami T."/>
            <person name="Toyoda A."/>
            <person name="Takaki Y."/>
            <person name="Nishi S."/>
            <person name="Hori S."/>
            <person name="Arai W."/>
            <person name="Tsubouchi T."/>
            <person name="Morono Y."/>
            <person name="Uchiyama I."/>
            <person name="Ito T."/>
            <person name="Fujiyama A."/>
            <person name="Inagaki F."/>
            <person name="Takami H."/>
        </authorList>
    </citation>
    <scope>NUCLEOTIDE SEQUENCE</scope>
    <source>
        <strain evidence="1">Expedition CK06-06</strain>
    </source>
</reference>
<dbReference type="AlphaFoldDB" id="X1FHX8"/>
<organism evidence="1">
    <name type="scientific">marine sediment metagenome</name>
    <dbReference type="NCBI Taxonomy" id="412755"/>
    <lineage>
        <taxon>unclassified sequences</taxon>
        <taxon>metagenomes</taxon>
        <taxon>ecological metagenomes</taxon>
    </lineage>
</organism>
<protein>
    <submittedName>
        <fullName evidence="1">Uncharacterized protein</fullName>
    </submittedName>
</protein>
<gene>
    <name evidence="1" type="ORF">S03H2_11872</name>
</gene>
<dbReference type="EMBL" id="BARU01006045">
    <property type="protein sequence ID" value="GAH44557.1"/>
    <property type="molecule type" value="Genomic_DNA"/>
</dbReference>
<sequence length="307" mass="35817">MDHDVINLDGDNEYLKFCGITSIDRTQLFASNKRWLYFLELTNNLDFIATSILGGDLDKMLLISENDDEEKCQFFEKNKVIYVIFGKFPDKKGKWVLEQMAKQFSDLIRDKDVNGLSKFEKYDIEDKFKGKLIFILKEYMELQEVFSDQEIPYVEDWLRLDYVGLSSMSIGVISLLLDDEDNLDVKVPGEFEDPAEELEMKESLLTAQIEAIAANTLGNTGAYPRWIAVKLGFQNYRYLTFKKYRNDYFLSCLTEGNLRKIDKIESQLEPILNHGINTPFSGNLRPFNKLKSQIKEFMRKVITRKFT</sequence>
<accession>X1FHX8</accession>
<comment type="caution">
    <text evidence="1">The sequence shown here is derived from an EMBL/GenBank/DDBJ whole genome shotgun (WGS) entry which is preliminary data.</text>
</comment>
<evidence type="ECO:0000313" key="1">
    <source>
        <dbReference type="EMBL" id="GAH44557.1"/>
    </source>
</evidence>
<proteinExistence type="predicted"/>